<dbReference type="PANTHER" id="PTHR24128">
    <property type="entry name" value="HOMEOBOX PROTEIN WARIAI"/>
    <property type="match status" value="1"/>
</dbReference>
<name>A0AAW0IJT8_QUESU</name>
<accession>A0AAW0IJT8</accession>
<feature type="repeat" description="ANK" evidence="1">
    <location>
        <begin position="47"/>
        <end position="79"/>
    </location>
</feature>
<dbReference type="AlphaFoldDB" id="A0AAW0IJT8"/>
<reference evidence="2 3" key="1">
    <citation type="journal article" date="2018" name="Sci. Data">
        <title>The draft genome sequence of cork oak.</title>
        <authorList>
            <person name="Ramos A.M."/>
            <person name="Usie A."/>
            <person name="Barbosa P."/>
            <person name="Barros P.M."/>
            <person name="Capote T."/>
            <person name="Chaves I."/>
            <person name="Simoes F."/>
            <person name="Abreu I."/>
            <person name="Carrasquinho I."/>
            <person name="Faro C."/>
            <person name="Guimaraes J.B."/>
            <person name="Mendonca D."/>
            <person name="Nobrega F."/>
            <person name="Rodrigues L."/>
            <person name="Saibo N.J.M."/>
            <person name="Varela M.C."/>
            <person name="Egas C."/>
            <person name="Matos J."/>
            <person name="Miguel C.M."/>
            <person name="Oliveira M.M."/>
            <person name="Ricardo C.P."/>
            <person name="Goncalves S."/>
        </authorList>
    </citation>
    <scope>NUCLEOTIDE SEQUENCE [LARGE SCALE GENOMIC DNA]</scope>
    <source>
        <strain evidence="3">cv. HL8</strain>
    </source>
</reference>
<organism evidence="2 3">
    <name type="scientific">Quercus suber</name>
    <name type="common">Cork oak</name>
    <dbReference type="NCBI Taxonomy" id="58331"/>
    <lineage>
        <taxon>Eukaryota</taxon>
        <taxon>Viridiplantae</taxon>
        <taxon>Streptophyta</taxon>
        <taxon>Embryophyta</taxon>
        <taxon>Tracheophyta</taxon>
        <taxon>Spermatophyta</taxon>
        <taxon>Magnoliopsida</taxon>
        <taxon>eudicotyledons</taxon>
        <taxon>Gunneridae</taxon>
        <taxon>Pentapetalae</taxon>
        <taxon>rosids</taxon>
        <taxon>fabids</taxon>
        <taxon>Fagales</taxon>
        <taxon>Fagaceae</taxon>
        <taxon>Quercus</taxon>
    </lineage>
</organism>
<dbReference type="SMART" id="SM00248">
    <property type="entry name" value="ANK"/>
    <property type="match status" value="4"/>
</dbReference>
<dbReference type="PROSITE" id="PS50297">
    <property type="entry name" value="ANK_REP_REGION"/>
    <property type="match status" value="1"/>
</dbReference>
<protein>
    <submittedName>
        <fullName evidence="2">Ankyrin repeat-containing protein bda1</fullName>
    </submittedName>
</protein>
<evidence type="ECO:0000313" key="3">
    <source>
        <dbReference type="Proteomes" id="UP000237347"/>
    </source>
</evidence>
<comment type="caution">
    <text evidence="2">The sequence shown here is derived from an EMBL/GenBank/DDBJ whole genome shotgun (WGS) entry which is preliminary data.</text>
</comment>
<dbReference type="PANTHER" id="PTHR24128:SF24">
    <property type="entry name" value="ANKYRIN REPEAT PROTEIN"/>
    <property type="match status" value="1"/>
</dbReference>
<evidence type="ECO:0000256" key="1">
    <source>
        <dbReference type="PROSITE-ProRule" id="PRU00023"/>
    </source>
</evidence>
<dbReference type="InterPro" id="IPR036770">
    <property type="entry name" value="Ankyrin_rpt-contain_sf"/>
</dbReference>
<dbReference type="EMBL" id="PKMF04001092">
    <property type="protein sequence ID" value="KAK7814532.1"/>
    <property type="molecule type" value="Genomic_DNA"/>
</dbReference>
<dbReference type="Pfam" id="PF12796">
    <property type="entry name" value="Ank_2"/>
    <property type="match status" value="1"/>
</dbReference>
<proteinExistence type="predicted"/>
<dbReference type="PROSITE" id="PS50088">
    <property type="entry name" value="ANK_REPEAT"/>
    <property type="match status" value="1"/>
</dbReference>
<keyword evidence="3" id="KW-1185">Reference proteome</keyword>
<evidence type="ECO:0000313" key="2">
    <source>
        <dbReference type="EMBL" id="KAK7814532.1"/>
    </source>
</evidence>
<gene>
    <name evidence="2" type="primary">BAD1_29</name>
    <name evidence="2" type="ORF">CFP56_002950</name>
</gene>
<keyword evidence="1" id="KW-0040">ANK repeat</keyword>
<sequence>DVKLLEHIDELPFANTPLHIVASAGHIPFAIEVMGLKPSFALELNPDGFSPIHLALQNRHIELVQRLLQFDGDLACVEGRERLTPLHYVVATSDHHLDLLEEFLLVCLDSIADVTVQDETALHIALKYDKLETFKVFCGMAWKKFI</sequence>
<feature type="non-terminal residue" evidence="2">
    <location>
        <position position="1"/>
    </location>
</feature>
<dbReference type="Gene3D" id="1.25.40.20">
    <property type="entry name" value="Ankyrin repeat-containing domain"/>
    <property type="match status" value="1"/>
</dbReference>
<dbReference type="SUPFAM" id="SSF48403">
    <property type="entry name" value="Ankyrin repeat"/>
    <property type="match status" value="1"/>
</dbReference>
<dbReference type="InterPro" id="IPR002110">
    <property type="entry name" value="Ankyrin_rpt"/>
</dbReference>
<dbReference type="Proteomes" id="UP000237347">
    <property type="component" value="Unassembled WGS sequence"/>
</dbReference>